<evidence type="ECO:0000259" key="3">
    <source>
        <dbReference type="Pfam" id="PF06985"/>
    </source>
</evidence>
<evidence type="ECO:0008006" key="6">
    <source>
        <dbReference type="Google" id="ProtNLM"/>
    </source>
</evidence>
<evidence type="ECO:0000313" key="4">
    <source>
        <dbReference type="EMBL" id="KAF3040910.1"/>
    </source>
</evidence>
<dbReference type="Pfam" id="PF06985">
    <property type="entry name" value="HET"/>
    <property type="match status" value="1"/>
</dbReference>
<comment type="caution">
    <text evidence="4">The sequence shown here is derived from an EMBL/GenBank/DDBJ whole genome shotgun (WGS) entry which is preliminary data.</text>
</comment>
<evidence type="ECO:0000256" key="1">
    <source>
        <dbReference type="ARBA" id="ARBA00033748"/>
    </source>
</evidence>
<reference evidence="4" key="1">
    <citation type="submission" date="2019-04" db="EMBL/GenBank/DDBJ databases">
        <title>Sequencing of skin fungus with MAO and IRED activity.</title>
        <authorList>
            <person name="Marsaioli A.J."/>
            <person name="Bonatto J.M.C."/>
            <person name="Reis Junior O."/>
        </authorList>
    </citation>
    <scope>NUCLEOTIDE SEQUENCE</scope>
    <source>
        <strain evidence="4">28M1</strain>
    </source>
</reference>
<dbReference type="PANTHER" id="PTHR30011:SF41">
    <property type="entry name" value="XENOBIOTIC COMPOUND MONOOXYGENASE, DSZA FAMILY (AFU_ORTHOLOGUE AFUA_3G15040)"/>
    <property type="match status" value="1"/>
</dbReference>
<dbReference type="InterPro" id="IPR036661">
    <property type="entry name" value="Luciferase-like_sf"/>
</dbReference>
<feature type="domain" description="Heterokaryon incompatibility" evidence="3">
    <location>
        <begin position="501"/>
        <end position="668"/>
    </location>
</feature>
<dbReference type="AlphaFoldDB" id="A0A9P4WST9"/>
<keyword evidence="5" id="KW-1185">Reference proteome</keyword>
<dbReference type="PANTHER" id="PTHR30011">
    <property type="entry name" value="ALKANESULFONATE MONOOXYGENASE-RELATED"/>
    <property type="match status" value="1"/>
</dbReference>
<dbReference type="NCBIfam" id="TIGR03860">
    <property type="entry name" value="FMN_nitrolo"/>
    <property type="match status" value="1"/>
</dbReference>
<dbReference type="GO" id="GO:0016705">
    <property type="term" value="F:oxidoreductase activity, acting on paired donors, with incorporation or reduction of molecular oxygen"/>
    <property type="evidence" value="ECO:0007669"/>
    <property type="project" value="InterPro"/>
</dbReference>
<evidence type="ECO:0000313" key="5">
    <source>
        <dbReference type="Proteomes" id="UP000758155"/>
    </source>
</evidence>
<dbReference type="OrthoDB" id="2157530at2759"/>
<feature type="domain" description="Luciferase-like" evidence="2">
    <location>
        <begin position="36"/>
        <end position="385"/>
    </location>
</feature>
<evidence type="ECO:0000259" key="2">
    <source>
        <dbReference type="Pfam" id="PF00296"/>
    </source>
</evidence>
<sequence length="1205" mass="135128">MSEIGVLNGTSKRQFVLNAFAINAPTHLSPGLWHHPRNATAGFNRLKYWVDLAQLLEKAGFHSLFMADVLGAYDVYKGPANVDPVLASGPQFPIHDPLYLVPALASVTENLIFGVTASTTYDAPCAHARRFSTVDHLAEGRVAWNIVTSYLDSAARNFSLDTQIPHDERYEIAEEYMETVYKLWEGSWRDDAAVRNQDTGEFALAGRVRHIHHKGKHFNIPGPHICEPSPERTPFLFLAGTSKTGKEFGAKHAEAVLVGGQTPEKVRVSVNALRDLAKNTFGRDPSDLKVIAGITIIVDEKQTRRRKRSEKRYGLSSYTNDENFRFVGLPAIQSIVNGWTAAVPGTDSAPWTKAGIAEYLLFGGMGAKVVGSPKTVVDELERWVEVADLDGFSLSHTNSDEEDYSDKKWIRRALQRERLSPDRAGSKAITLDDSTDGKRQAYNHQGIFTLVDLRHTYVESFDIISHRWYPAEDEPYGYDDICGPDGRVLKDPSDPEKELTGHKIQGLDWAINISREKIAHIKQFMIAAGVEYLWMDCICIRQDEEEEKNGEVPKMFEYYKAAQTCHILMRMPAVWDPKEMVHELKFVDHVMYHMGGSSLSSEAPNLSGGTVDRLSHWTGAPWLFPIPKATATSAAFDLGLLNCYATCVRNVISLFDNEYFTRVWTFQEMILGKNIRLWAIDGPTISDIGELDIWMDLATDACDRAVKLLDWINQSRELKSVSVLVVMRAIEEDIVILKSLQLTVKGLEGARTDIISGGPKWWYDNPKGISNIFSAISIIPRSCFEKHDLFRGLLGIFNGLFSTEEIQRDLTGEDVETMSFNFFKQLSDKTGHAWTSLAVSSQERGEYDWIPMVKKHSRTTTADCFAGVLKLGDVNKKGLAKTIADINLKGTPRKFASIKLLQTEPGSGYKFTFKGCNCGKKVKTGKFSRERLATNDQIQEVKTDETAQKLVHCATLLGKLMDPHGNVVTYRRKLLQRLVPMWRVSDPNAKPAKWEDRCVSGTAWEDPRGIWVHNWSFSFWMVDLEGFNCRLATETTAEVSCRVEVNCGCTFTAPFAFIFQGLTAVNDSSLGKETVRFDRDKSNRITLQDGLGLVQVGDVNKTFNLVAFDGDISAYKIHAAQCRKKRLDPNKAPDFPRGRALVSEEFSHGLMDQMRNYGYVDTGGSGNLLISRNHLADPYKIIGACVDRTFESKKEGIKSKDVKIR</sequence>
<dbReference type="InterPro" id="IPR016215">
    <property type="entry name" value="NTA_MOA"/>
</dbReference>
<dbReference type="GO" id="GO:0004497">
    <property type="term" value="F:monooxygenase activity"/>
    <property type="evidence" value="ECO:0007669"/>
    <property type="project" value="InterPro"/>
</dbReference>
<comment type="similarity">
    <text evidence="1">Belongs to the NtaA/SnaA/DszA monooxygenase family.</text>
</comment>
<organism evidence="4 5">
    <name type="scientific">Didymella heteroderae</name>
    <dbReference type="NCBI Taxonomy" id="1769908"/>
    <lineage>
        <taxon>Eukaryota</taxon>
        <taxon>Fungi</taxon>
        <taxon>Dikarya</taxon>
        <taxon>Ascomycota</taxon>
        <taxon>Pezizomycotina</taxon>
        <taxon>Dothideomycetes</taxon>
        <taxon>Pleosporomycetidae</taxon>
        <taxon>Pleosporales</taxon>
        <taxon>Pleosporineae</taxon>
        <taxon>Didymellaceae</taxon>
        <taxon>Didymella</taxon>
    </lineage>
</organism>
<name>A0A9P4WST9_9PLEO</name>
<dbReference type="InterPro" id="IPR010730">
    <property type="entry name" value="HET"/>
</dbReference>
<gene>
    <name evidence="4" type="ORF">E8E12_006332</name>
</gene>
<accession>A0A9P4WST9</accession>
<dbReference type="Pfam" id="PF00296">
    <property type="entry name" value="Bac_luciferase"/>
    <property type="match status" value="1"/>
</dbReference>
<dbReference type="SUPFAM" id="SSF51679">
    <property type="entry name" value="Bacterial luciferase-like"/>
    <property type="match status" value="1"/>
</dbReference>
<dbReference type="Proteomes" id="UP000758155">
    <property type="component" value="Unassembled WGS sequence"/>
</dbReference>
<dbReference type="Gene3D" id="3.20.20.30">
    <property type="entry name" value="Luciferase-like domain"/>
    <property type="match status" value="1"/>
</dbReference>
<proteinExistence type="inferred from homology"/>
<dbReference type="InterPro" id="IPR011251">
    <property type="entry name" value="Luciferase-like_dom"/>
</dbReference>
<dbReference type="InterPro" id="IPR051260">
    <property type="entry name" value="Diverse_substr_monoxygenases"/>
</dbReference>
<protein>
    <recommendedName>
        <fullName evidence="6">Luciferase-like domain-containing protein</fullName>
    </recommendedName>
</protein>
<dbReference type="EMBL" id="SWKV01000023">
    <property type="protein sequence ID" value="KAF3040910.1"/>
    <property type="molecule type" value="Genomic_DNA"/>
</dbReference>